<sequence>MADIDNGTLLVALQSVYESINRYEALLESDTLTDPESVEDILMMYDEAFKVLKSVYREAQLSDPRLPLIEDLIK</sequence>
<dbReference type="EMBL" id="AMRI01000030">
    <property type="protein sequence ID" value="EKE68489.1"/>
    <property type="molecule type" value="Genomic_DNA"/>
</dbReference>
<dbReference type="AlphaFoldDB" id="K2JCZ5"/>
<dbReference type="Gene3D" id="1.10.287.2500">
    <property type="match status" value="1"/>
</dbReference>
<organism evidence="1 2">
    <name type="scientific">Gallaecimonas xiamenensis 3-C-1</name>
    <dbReference type="NCBI Taxonomy" id="745411"/>
    <lineage>
        <taxon>Bacteria</taxon>
        <taxon>Pseudomonadati</taxon>
        <taxon>Pseudomonadota</taxon>
        <taxon>Gammaproteobacteria</taxon>
        <taxon>Enterobacterales</taxon>
        <taxon>Gallaecimonadaceae</taxon>
        <taxon>Gallaecimonas</taxon>
    </lineage>
</organism>
<comment type="caution">
    <text evidence="1">The sequence shown here is derived from an EMBL/GenBank/DDBJ whole genome shotgun (WGS) entry which is preliminary data.</text>
</comment>
<dbReference type="Proteomes" id="UP000006755">
    <property type="component" value="Unassembled WGS sequence"/>
</dbReference>
<name>K2JCZ5_9GAMM</name>
<dbReference type="STRING" id="745411.B3C1_16797"/>
<reference evidence="1 2" key="1">
    <citation type="journal article" date="2012" name="J. Bacteriol.">
        <title>Genome Sequence of Gallaecimonas xiamenensis Type Strain 3-C-1.</title>
        <authorList>
            <person name="Lai Q."/>
            <person name="Wang L."/>
            <person name="Wang W."/>
            <person name="Shao Z."/>
        </authorList>
    </citation>
    <scope>NUCLEOTIDE SEQUENCE [LARGE SCALE GENOMIC DNA]</scope>
    <source>
        <strain evidence="1 2">3-C-1</strain>
    </source>
</reference>
<dbReference type="InterPro" id="IPR053756">
    <property type="entry name" value="Toxin_immunity_effector"/>
</dbReference>
<accession>K2JCZ5</accession>
<protein>
    <submittedName>
        <fullName evidence="1">Uncharacterized protein</fullName>
    </submittedName>
</protein>
<evidence type="ECO:0000313" key="1">
    <source>
        <dbReference type="EMBL" id="EKE68489.1"/>
    </source>
</evidence>
<evidence type="ECO:0000313" key="2">
    <source>
        <dbReference type="Proteomes" id="UP000006755"/>
    </source>
</evidence>
<keyword evidence="2" id="KW-1185">Reference proteome</keyword>
<proteinExistence type="predicted"/>
<gene>
    <name evidence="1" type="ORF">B3C1_16797</name>
</gene>